<name>A0AAD5MR60_PARTN</name>
<comment type="caution">
    <text evidence="1">The sequence shown here is derived from an EMBL/GenBank/DDBJ whole genome shotgun (WGS) entry which is preliminary data.</text>
</comment>
<dbReference type="Proteomes" id="UP001196413">
    <property type="component" value="Unassembled WGS sequence"/>
</dbReference>
<dbReference type="EMBL" id="JAHQIW010004126">
    <property type="protein sequence ID" value="KAJ1361178.1"/>
    <property type="molecule type" value="Genomic_DNA"/>
</dbReference>
<keyword evidence="2" id="KW-1185">Reference proteome</keyword>
<dbReference type="AlphaFoldDB" id="A0AAD5MR60"/>
<feature type="non-terminal residue" evidence="1">
    <location>
        <position position="53"/>
    </location>
</feature>
<reference evidence="1" key="1">
    <citation type="submission" date="2021-06" db="EMBL/GenBank/DDBJ databases">
        <title>Parelaphostrongylus tenuis whole genome reference sequence.</title>
        <authorList>
            <person name="Garwood T.J."/>
            <person name="Larsen P.A."/>
            <person name="Fountain-Jones N.M."/>
            <person name="Garbe J.R."/>
            <person name="Macchietto M.G."/>
            <person name="Kania S.A."/>
            <person name="Gerhold R.W."/>
            <person name="Richards J.E."/>
            <person name="Wolf T.M."/>
        </authorList>
    </citation>
    <scope>NUCLEOTIDE SEQUENCE</scope>
    <source>
        <strain evidence="1">MNPRO001-30</strain>
        <tissue evidence="1">Meninges</tissue>
    </source>
</reference>
<accession>A0AAD5MR60</accession>
<evidence type="ECO:0000313" key="1">
    <source>
        <dbReference type="EMBL" id="KAJ1361178.1"/>
    </source>
</evidence>
<sequence>CCAESWSHQQRAWFTPYSKPRIHLVNGMGGREENETRGVGSSNYLLKFQISSI</sequence>
<organism evidence="1 2">
    <name type="scientific">Parelaphostrongylus tenuis</name>
    <name type="common">Meningeal worm</name>
    <dbReference type="NCBI Taxonomy" id="148309"/>
    <lineage>
        <taxon>Eukaryota</taxon>
        <taxon>Metazoa</taxon>
        <taxon>Ecdysozoa</taxon>
        <taxon>Nematoda</taxon>
        <taxon>Chromadorea</taxon>
        <taxon>Rhabditida</taxon>
        <taxon>Rhabditina</taxon>
        <taxon>Rhabditomorpha</taxon>
        <taxon>Strongyloidea</taxon>
        <taxon>Metastrongylidae</taxon>
        <taxon>Parelaphostrongylus</taxon>
    </lineage>
</organism>
<protein>
    <submittedName>
        <fullName evidence="1">Uncharacterized protein</fullName>
    </submittedName>
</protein>
<feature type="non-terminal residue" evidence="1">
    <location>
        <position position="1"/>
    </location>
</feature>
<proteinExistence type="predicted"/>
<evidence type="ECO:0000313" key="2">
    <source>
        <dbReference type="Proteomes" id="UP001196413"/>
    </source>
</evidence>
<gene>
    <name evidence="1" type="ORF">KIN20_020371</name>
</gene>